<dbReference type="GO" id="GO:0016301">
    <property type="term" value="F:kinase activity"/>
    <property type="evidence" value="ECO:0007669"/>
    <property type="project" value="UniProtKB-KW"/>
</dbReference>
<evidence type="ECO:0000259" key="5">
    <source>
        <dbReference type="PROSITE" id="PS51063"/>
    </source>
</evidence>
<keyword evidence="3" id="KW-0804">Transcription</keyword>
<dbReference type="PANTHER" id="PTHR24567:SF74">
    <property type="entry name" value="HTH-TYPE TRANSCRIPTIONAL REGULATOR ARCR"/>
    <property type="match status" value="1"/>
</dbReference>
<dbReference type="GO" id="GO:0003677">
    <property type="term" value="F:DNA binding"/>
    <property type="evidence" value="ECO:0007669"/>
    <property type="project" value="UniProtKB-KW"/>
</dbReference>
<dbReference type="InterPro" id="IPR014710">
    <property type="entry name" value="RmlC-like_jellyroll"/>
</dbReference>
<keyword evidence="7" id="KW-1185">Reference proteome</keyword>
<keyword evidence="6" id="KW-0808">Transferase</keyword>
<organism evidence="6 7">
    <name type="scientific">Crystallibacter crystallopoietes</name>
    <dbReference type="NCBI Taxonomy" id="37928"/>
    <lineage>
        <taxon>Bacteria</taxon>
        <taxon>Bacillati</taxon>
        <taxon>Actinomycetota</taxon>
        <taxon>Actinomycetes</taxon>
        <taxon>Micrococcales</taxon>
        <taxon>Micrococcaceae</taxon>
        <taxon>Crystallibacter</taxon>
    </lineage>
</organism>
<proteinExistence type="predicted"/>
<dbReference type="InterPro" id="IPR018490">
    <property type="entry name" value="cNMP-bd_dom_sf"/>
</dbReference>
<name>A0A1H1F7F0_9MICC</name>
<gene>
    <name evidence="6" type="ORF">SAMN04489742_3293</name>
</gene>
<dbReference type="EMBL" id="FNKH01000002">
    <property type="protein sequence ID" value="SDQ96797.1"/>
    <property type="molecule type" value="Genomic_DNA"/>
</dbReference>
<dbReference type="STRING" id="37928.SAMN04489742_3293"/>
<dbReference type="SMART" id="SM00419">
    <property type="entry name" value="HTH_CRP"/>
    <property type="match status" value="1"/>
</dbReference>
<evidence type="ECO:0000256" key="1">
    <source>
        <dbReference type="ARBA" id="ARBA00023015"/>
    </source>
</evidence>
<dbReference type="CDD" id="cd00038">
    <property type="entry name" value="CAP_ED"/>
    <property type="match status" value="1"/>
</dbReference>
<feature type="domain" description="HTH crp-type" evidence="5">
    <location>
        <begin position="165"/>
        <end position="251"/>
    </location>
</feature>
<dbReference type="InterPro" id="IPR050397">
    <property type="entry name" value="Env_Response_Regulators"/>
</dbReference>
<feature type="domain" description="Cyclic nucleotide-binding" evidence="4">
    <location>
        <begin position="30"/>
        <end position="151"/>
    </location>
</feature>
<dbReference type="InterPro" id="IPR036388">
    <property type="entry name" value="WH-like_DNA-bd_sf"/>
</dbReference>
<dbReference type="PROSITE" id="PS50042">
    <property type="entry name" value="CNMP_BINDING_3"/>
    <property type="match status" value="1"/>
</dbReference>
<dbReference type="PANTHER" id="PTHR24567">
    <property type="entry name" value="CRP FAMILY TRANSCRIPTIONAL REGULATORY PROTEIN"/>
    <property type="match status" value="1"/>
</dbReference>
<dbReference type="Gene3D" id="2.60.120.10">
    <property type="entry name" value="Jelly Rolls"/>
    <property type="match status" value="1"/>
</dbReference>
<dbReference type="GO" id="GO:0003700">
    <property type="term" value="F:DNA-binding transcription factor activity"/>
    <property type="evidence" value="ECO:0007669"/>
    <property type="project" value="TreeGrafter"/>
</dbReference>
<dbReference type="Pfam" id="PF00027">
    <property type="entry name" value="cNMP_binding"/>
    <property type="match status" value="1"/>
</dbReference>
<dbReference type="PROSITE" id="PS51063">
    <property type="entry name" value="HTH_CRP_2"/>
    <property type="match status" value="1"/>
</dbReference>
<dbReference type="SMART" id="SM00100">
    <property type="entry name" value="cNMP"/>
    <property type="match status" value="1"/>
</dbReference>
<reference evidence="6 7" key="1">
    <citation type="submission" date="2016-10" db="EMBL/GenBank/DDBJ databases">
        <authorList>
            <person name="de Groot N.N."/>
        </authorList>
    </citation>
    <scope>NUCLEOTIDE SEQUENCE [LARGE SCALE GENOMIC DNA]</scope>
    <source>
        <strain evidence="6 7">DSM 20117</strain>
    </source>
</reference>
<dbReference type="Proteomes" id="UP000181917">
    <property type="component" value="Unassembled WGS sequence"/>
</dbReference>
<dbReference type="InterPro" id="IPR036390">
    <property type="entry name" value="WH_DNA-bd_sf"/>
</dbReference>
<protein>
    <submittedName>
        <fullName evidence="6">cAMP-binding domain of CRP or a regulatory subunit of cAMP-dependent protein kinases</fullName>
    </submittedName>
</protein>
<keyword evidence="1" id="KW-0805">Transcription regulation</keyword>
<evidence type="ECO:0000259" key="4">
    <source>
        <dbReference type="PROSITE" id="PS50042"/>
    </source>
</evidence>
<accession>A0A1H1F7F0</accession>
<dbReference type="AlphaFoldDB" id="A0A1H1F7F0"/>
<evidence type="ECO:0000256" key="3">
    <source>
        <dbReference type="ARBA" id="ARBA00023163"/>
    </source>
</evidence>
<dbReference type="InterPro" id="IPR012318">
    <property type="entry name" value="HTH_CRP"/>
</dbReference>
<dbReference type="SUPFAM" id="SSF46785">
    <property type="entry name" value="Winged helix' DNA-binding domain"/>
    <property type="match status" value="1"/>
</dbReference>
<dbReference type="SUPFAM" id="SSF51206">
    <property type="entry name" value="cAMP-binding domain-like"/>
    <property type="match status" value="1"/>
</dbReference>
<dbReference type="Pfam" id="PF13545">
    <property type="entry name" value="HTH_Crp_2"/>
    <property type="match status" value="1"/>
</dbReference>
<dbReference type="GO" id="GO:0005829">
    <property type="term" value="C:cytosol"/>
    <property type="evidence" value="ECO:0007669"/>
    <property type="project" value="TreeGrafter"/>
</dbReference>
<keyword evidence="6" id="KW-0418">Kinase</keyword>
<evidence type="ECO:0000256" key="2">
    <source>
        <dbReference type="ARBA" id="ARBA00023125"/>
    </source>
</evidence>
<sequence length="263" mass="28335">MSPLDTEASMVRLESATADAAMARAIADSRLRPLPPQLLEELLTGSSLATVSAGAVIHHEGDTAAHFELVVSGLAKIFVTAPEGKTATVRYCRRGSLIGVVSLFSDDFSMPATVLALTDMKLLQFSPAMVRQATARDSRVAVALIRELSDRVLHFIAEIPGAAFTSVRQRVARHLLDLAGPDGPPGRLALSPHETGNQGAGNRQFAVTTSQRELAEAVGSAREVVVRILRELRESGTVRTERDRIVILEPERLIELSKWNPGC</sequence>
<evidence type="ECO:0000313" key="6">
    <source>
        <dbReference type="EMBL" id="SDQ96797.1"/>
    </source>
</evidence>
<keyword evidence="2" id="KW-0238">DNA-binding</keyword>
<dbReference type="Gene3D" id="1.10.10.10">
    <property type="entry name" value="Winged helix-like DNA-binding domain superfamily/Winged helix DNA-binding domain"/>
    <property type="match status" value="1"/>
</dbReference>
<dbReference type="InterPro" id="IPR000595">
    <property type="entry name" value="cNMP-bd_dom"/>
</dbReference>
<evidence type="ECO:0000313" key="7">
    <source>
        <dbReference type="Proteomes" id="UP000181917"/>
    </source>
</evidence>